<evidence type="ECO:0000313" key="1">
    <source>
        <dbReference type="EMBL" id="ASZ73361.1"/>
    </source>
</evidence>
<sequence>MATVAELIEQLQELPEDAEVRLATQPSYPLAADINSELYFDEETEKVWIAERSLPRDENPYEVPRDAFY</sequence>
<reference evidence="2" key="1">
    <citation type="submission" date="2017-08" db="EMBL/GenBank/DDBJ databases">
        <authorList>
            <person name="de Groot N.N."/>
        </authorList>
    </citation>
    <scope>NUCLEOTIDE SEQUENCE [LARGE SCALE GENOMIC DNA]</scope>
</reference>
<name>A0A249XNQ0_9CAUD</name>
<keyword evidence="2" id="KW-1185">Reference proteome</keyword>
<organism evidence="1 2">
    <name type="scientific">Brevibacterium phage LuckyBarnes</name>
    <dbReference type="NCBI Taxonomy" id="2027888"/>
    <lineage>
        <taxon>Viruses</taxon>
        <taxon>Duplodnaviria</taxon>
        <taxon>Heunggongvirae</taxon>
        <taxon>Uroviricota</taxon>
        <taxon>Caudoviricetes</taxon>
        <taxon>Luckybarnesvirus</taxon>
        <taxon>Luckybarnesvirus luckybarnes</taxon>
    </lineage>
</organism>
<protein>
    <submittedName>
        <fullName evidence="1">Uncharacterized protein</fullName>
    </submittedName>
</protein>
<evidence type="ECO:0000313" key="2">
    <source>
        <dbReference type="Proteomes" id="UP000224487"/>
    </source>
</evidence>
<dbReference type="Proteomes" id="UP000224487">
    <property type="component" value="Genome"/>
</dbReference>
<proteinExistence type="predicted"/>
<gene>
    <name evidence="1" type="ORF">SEA_LUCKYBARNES_44</name>
</gene>
<accession>A0A249XNQ0</accession>
<dbReference type="EMBL" id="MF668275">
    <property type="protein sequence ID" value="ASZ73361.1"/>
    <property type="molecule type" value="Genomic_DNA"/>
</dbReference>